<evidence type="ECO:0000313" key="1">
    <source>
        <dbReference type="EMBL" id="XBV23901.1"/>
    </source>
</evidence>
<dbReference type="AlphaFoldDB" id="A0AAU7TAY7"/>
<proteinExistence type="predicted"/>
<accession>A0AAU7TAY7</accession>
<dbReference type="RefSeq" id="WP_350276728.1">
    <property type="nucleotide sequence ID" value="NZ_CP158165.1"/>
</dbReference>
<organism evidence="1">
    <name type="scientific">Kribbella sp. HUAS MG21</name>
    <dbReference type="NCBI Taxonomy" id="3160966"/>
    <lineage>
        <taxon>Bacteria</taxon>
        <taxon>Bacillati</taxon>
        <taxon>Actinomycetota</taxon>
        <taxon>Actinomycetes</taxon>
        <taxon>Propionibacteriales</taxon>
        <taxon>Kribbellaceae</taxon>
        <taxon>Kribbella</taxon>
    </lineage>
</organism>
<gene>
    <name evidence="1" type="ORF">ABN611_35725</name>
</gene>
<name>A0AAU7TAY7_9ACTN</name>
<protein>
    <submittedName>
        <fullName evidence="1">Uncharacterized protein</fullName>
    </submittedName>
</protein>
<sequence length="48" mass="5554">MVAAYMLKNPDAPPPEGCTPALREHQRLYAWTFLEWLAVRRDWPTVGV</sequence>
<reference evidence="1" key="1">
    <citation type="submission" date="2024-06" db="EMBL/GenBank/DDBJ databases">
        <title>Kribbella sp. strain HUAS MG21 genome sequences.</title>
        <authorList>
            <person name="Mo P."/>
        </authorList>
    </citation>
    <scope>NUCLEOTIDE SEQUENCE</scope>
    <source>
        <strain evidence="1">HUAS MG21</strain>
    </source>
</reference>
<dbReference type="EMBL" id="CP158165">
    <property type="protein sequence ID" value="XBV23901.1"/>
    <property type="molecule type" value="Genomic_DNA"/>
</dbReference>